<dbReference type="EMBL" id="CAFBLQ010000142">
    <property type="protein sequence ID" value="CAB4879300.1"/>
    <property type="molecule type" value="Genomic_DNA"/>
</dbReference>
<sequence length="399" mass="41526">MRGFKQVQKLLLVAFAVIAASFGVVACGSDNGGGDSGSSGGAVKGDGVKAGTGTRAEKAIAAGTAAGTEAGAKTLEPKTIGIINFLGGIESSDRLKSTAELAATKLGYKSIVCDGKGTPTVFVTCGNSLLDQGVDAIVEIAIEPGTIQPVLDKANKKDPVVPIIQIGGGAVPIGDLAGTYGPDEIKAGQLLTDYLAKELDALPEATVPVIVHDFPAAWGKLRTDQFRKFVKTQDKIKIAATTITDAGNLVQSTRKIVGDQLTANPDVKAFWFTFDTTGQVGGQVITAKFPGKAFPDKPLVATFHADLGTLDLMAKGNIDVTSEANYDAASWIALDQLASAWAYGTEISKVEQPIYPGVGDLFGYQIITKDNLPTAGEYVAPPVDVVSFFNAKWKAQYGV</sequence>
<dbReference type="AlphaFoldDB" id="A0A6J7EDG7"/>
<gene>
    <name evidence="5" type="ORF">UFOPK3423_01201</name>
</gene>
<dbReference type="PANTHER" id="PTHR46847">
    <property type="entry name" value="D-ALLOSE-BINDING PERIPLASMIC PROTEIN-RELATED"/>
    <property type="match status" value="1"/>
</dbReference>
<evidence type="ECO:0000256" key="2">
    <source>
        <dbReference type="ARBA" id="ARBA00007639"/>
    </source>
</evidence>
<dbReference type="Pfam" id="PF13407">
    <property type="entry name" value="Peripla_BP_4"/>
    <property type="match status" value="1"/>
</dbReference>
<name>A0A6J7EDG7_9ZZZZ</name>
<evidence type="ECO:0000256" key="1">
    <source>
        <dbReference type="ARBA" id="ARBA00004196"/>
    </source>
</evidence>
<dbReference type="PROSITE" id="PS51257">
    <property type="entry name" value="PROKAR_LIPOPROTEIN"/>
    <property type="match status" value="1"/>
</dbReference>
<evidence type="ECO:0000313" key="5">
    <source>
        <dbReference type="EMBL" id="CAB4879300.1"/>
    </source>
</evidence>
<proteinExistence type="inferred from homology"/>
<organism evidence="5">
    <name type="scientific">freshwater metagenome</name>
    <dbReference type="NCBI Taxonomy" id="449393"/>
    <lineage>
        <taxon>unclassified sequences</taxon>
        <taxon>metagenomes</taxon>
        <taxon>ecological metagenomes</taxon>
    </lineage>
</organism>
<accession>A0A6J7EDG7</accession>
<dbReference type="PANTHER" id="PTHR46847:SF1">
    <property type="entry name" value="D-ALLOSE-BINDING PERIPLASMIC PROTEIN-RELATED"/>
    <property type="match status" value="1"/>
</dbReference>
<feature type="domain" description="Periplasmic binding protein" evidence="4">
    <location>
        <begin position="88"/>
        <end position="340"/>
    </location>
</feature>
<comment type="subcellular location">
    <subcellularLocation>
        <location evidence="1">Cell envelope</location>
    </subcellularLocation>
</comment>
<protein>
    <submittedName>
        <fullName evidence="5">Unannotated protein</fullName>
    </submittedName>
</protein>
<dbReference type="InterPro" id="IPR025997">
    <property type="entry name" value="SBP_2_dom"/>
</dbReference>
<keyword evidence="3" id="KW-0732">Signal</keyword>
<dbReference type="GO" id="GO:0030246">
    <property type="term" value="F:carbohydrate binding"/>
    <property type="evidence" value="ECO:0007669"/>
    <property type="project" value="UniProtKB-ARBA"/>
</dbReference>
<dbReference type="InterPro" id="IPR028082">
    <property type="entry name" value="Peripla_BP_I"/>
</dbReference>
<evidence type="ECO:0000256" key="3">
    <source>
        <dbReference type="ARBA" id="ARBA00022729"/>
    </source>
</evidence>
<comment type="similarity">
    <text evidence="2">Belongs to the bacterial solute-binding protein 2 family.</text>
</comment>
<reference evidence="5" key="1">
    <citation type="submission" date="2020-05" db="EMBL/GenBank/DDBJ databases">
        <authorList>
            <person name="Chiriac C."/>
            <person name="Salcher M."/>
            <person name="Ghai R."/>
            <person name="Kavagutti S V."/>
        </authorList>
    </citation>
    <scope>NUCLEOTIDE SEQUENCE</scope>
</reference>
<dbReference type="Gene3D" id="3.40.50.2300">
    <property type="match status" value="2"/>
</dbReference>
<evidence type="ECO:0000259" key="4">
    <source>
        <dbReference type="Pfam" id="PF13407"/>
    </source>
</evidence>
<dbReference type="SUPFAM" id="SSF53822">
    <property type="entry name" value="Periplasmic binding protein-like I"/>
    <property type="match status" value="1"/>
</dbReference>
<dbReference type="GO" id="GO:0030313">
    <property type="term" value="C:cell envelope"/>
    <property type="evidence" value="ECO:0007669"/>
    <property type="project" value="UniProtKB-SubCell"/>
</dbReference>